<accession>A0A1B9P0P0</accession>
<reference evidence="1 2" key="1">
    <citation type="submission" date="2016-06" db="EMBL/GenBank/DDBJ databases">
        <authorList>
            <person name="Kjaerup R.B."/>
            <person name="Dalgaard T.S."/>
            <person name="Juul-Madsen H.R."/>
        </authorList>
    </citation>
    <scope>NUCLEOTIDE SEQUENCE [LARGE SCALE GENOMIC DNA]</scope>
    <source>
        <strain evidence="1 2">1S159</strain>
    </source>
</reference>
<organism evidence="1 2">
    <name type="scientific">Aliivibrio logei</name>
    <name type="common">Vibrio logei</name>
    <dbReference type="NCBI Taxonomy" id="688"/>
    <lineage>
        <taxon>Bacteria</taxon>
        <taxon>Pseudomonadati</taxon>
        <taxon>Pseudomonadota</taxon>
        <taxon>Gammaproteobacteria</taxon>
        <taxon>Vibrionales</taxon>
        <taxon>Vibrionaceae</taxon>
        <taxon>Aliivibrio</taxon>
    </lineage>
</organism>
<sequence length="688" mass="79036">MVTQQLESTSIGPLSTLIEKISINNEWVDQSFAIYCVSYKGIDDNSERSKRLVTLASEIYKSGSVYCLVKGTKKEACYWVLLPKEAKLELKDTSLAIKPVSAAELPIWKLARLLIKAIPKVLSGTTPDIKRFESEGLYYLVKSKKLPKGHSGYELTAMEIDLAPCGALGYQQMLSMSTKTFSPLSWFTLESGDIQKKAKFATRYQLDDVGMLVSKSIKGDYIKKPLYSNAKNRIQAIDITKEYYSGFQLSKVGILEQFMQDLKQAYGDSVSLNLQRIPGEKHRFVSDTVVKNHYVGLFDALKEHRFVICDLTENQDTDAALTLLHGIDHLGINAEVAEAPIRGALNILIVGNKESYQSAEEDPYQVYRKKYQDTVFQSCYPERLWDRKGQPNRHVVEVLLKELLIKLEVHTRKHLIEYPSGPEGGVYYMPKRPQDESSDIRDGAWPVYASKLVGDEWQYTKATQEELEDLELDLGDDKWQVFQGYQRSPVIYWPESGDYAIFIDTDIQMLPEFEAIAERLRELKAGRSQDVPIALLTQFIEENPDSKVVNKLRAILSEWDDTAPLPFDYFSTISYKSNDEKQFYDWLRDQGFFLKTSMRGQKEGYFNASLGFFYNREQGMYFAGGKGSPQSKIENFSHLYVIKHSFDVLPEEVENLFDVYHLRHRLPTITPYPFKHLREYAEMQRFKS</sequence>
<protein>
    <submittedName>
        <fullName evidence="1">Uncharacterized protein</fullName>
    </submittedName>
</protein>
<name>A0A1B9P0P0_ALILO</name>
<gene>
    <name evidence="1" type="ORF">A6E04_08370</name>
</gene>
<dbReference type="EMBL" id="MAJU01000008">
    <property type="protein sequence ID" value="OCH21865.1"/>
    <property type="molecule type" value="Genomic_DNA"/>
</dbReference>
<proteinExistence type="predicted"/>
<evidence type="ECO:0000313" key="2">
    <source>
        <dbReference type="Proteomes" id="UP000093523"/>
    </source>
</evidence>
<dbReference type="AlphaFoldDB" id="A0A1B9P0P0"/>
<evidence type="ECO:0000313" key="1">
    <source>
        <dbReference type="EMBL" id="OCH21865.1"/>
    </source>
</evidence>
<comment type="caution">
    <text evidence="1">The sequence shown here is derived from an EMBL/GenBank/DDBJ whole genome shotgun (WGS) entry which is preliminary data.</text>
</comment>
<dbReference type="STRING" id="688.A6E04_08370"/>
<dbReference type="Proteomes" id="UP000093523">
    <property type="component" value="Unassembled WGS sequence"/>
</dbReference>
<dbReference type="RefSeq" id="WP_065610466.1">
    <property type="nucleotide sequence ID" value="NZ_CAWMPN010000008.1"/>
</dbReference>
<dbReference type="OrthoDB" id="6372234at2"/>